<protein>
    <submittedName>
        <fullName evidence="1">Uncharacterized protein</fullName>
    </submittedName>
</protein>
<dbReference type="EMBL" id="SORE01000006">
    <property type="protein sequence ID" value="TDY51853.1"/>
    <property type="molecule type" value="Genomic_DNA"/>
</dbReference>
<evidence type="ECO:0000313" key="2">
    <source>
        <dbReference type="Proteomes" id="UP000295509"/>
    </source>
</evidence>
<proteinExistence type="predicted"/>
<organism evidence="1 2">
    <name type="scientific">Paraburkholderia rhizosphaerae</name>
    <dbReference type="NCBI Taxonomy" id="480658"/>
    <lineage>
        <taxon>Bacteria</taxon>
        <taxon>Pseudomonadati</taxon>
        <taxon>Pseudomonadota</taxon>
        <taxon>Betaproteobacteria</taxon>
        <taxon>Burkholderiales</taxon>
        <taxon>Burkholderiaceae</taxon>
        <taxon>Paraburkholderia</taxon>
    </lineage>
</organism>
<sequence>MVQGANGDTPRVGVPKRLNDVHWQHLDVTGAARAALLGSRPIRRSRLPRRAIRRGCTGRRGVAN</sequence>
<accession>A0A4R8LVK2</accession>
<comment type="caution">
    <text evidence="1">The sequence shown here is derived from an EMBL/GenBank/DDBJ whole genome shotgun (WGS) entry which is preliminary data.</text>
</comment>
<reference evidence="1 2" key="1">
    <citation type="submission" date="2019-03" db="EMBL/GenBank/DDBJ databases">
        <title>Genomic Encyclopedia of Type Strains, Phase III (KMG-III): the genomes of soil and plant-associated and newly described type strains.</title>
        <authorList>
            <person name="Whitman W."/>
        </authorList>
    </citation>
    <scope>NUCLEOTIDE SEQUENCE [LARGE SCALE GENOMIC DNA]</scope>
    <source>
        <strain evidence="1 2">LMG 29544</strain>
    </source>
</reference>
<dbReference type="Proteomes" id="UP000295509">
    <property type="component" value="Unassembled WGS sequence"/>
</dbReference>
<keyword evidence="2" id="KW-1185">Reference proteome</keyword>
<name>A0A4R8LVK2_9BURK</name>
<gene>
    <name evidence="1" type="ORF">BX592_106149</name>
</gene>
<dbReference type="AlphaFoldDB" id="A0A4R8LVK2"/>
<evidence type="ECO:0000313" key="1">
    <source>
        <dbReference type="EMBL" id="TDY51853.1"/>
    </source>
</evidence>